<feature type="domain" description="AB hydrolase-1" evidence="2">
    <location>
        <begin position="14"/>
        <end position="242"/>
    </location>
</feature>
<protein>
    <submittedName>
        <fullName evidence="3">Alpha/beta hydrolase</fullName>
    </submittedName>
</protein>
<dbReference type="Proteomes" id="UP001216579">
    <property type="component" value="Unassembled WGS sequence"/>
</dbReference>
<accession>A0ABT5ZIG5</accession>
<evidence type="ECO:0000259" key="2">
    <source>
        <dbReference type="Pfam" id="PF12697"/>
    </source>
</evidence>
<name>A0ABT5ZIG5_9ACTN</name>
<reference evidence="3 4" key="1">
    <citation type="submission" date="2023-03" db="EMBL/GenBank/DDBJ databases">
        <title>Draft genome sequence of Streptomyces sp. RB6PN23 isolated from peat swamp forest in Thailand.</title>
        <authorList>
            <person name="Klaysubun C."/>
            <person name="Duangmal K."/>
        </authorList>
    </citation>
    <scope>NUCLEOTIDE SEQUENCE [LARGE SCALE GENOMIC DNA]</scope>
    <source>
        <strain evidence="3 4">RB6PN23</strain>
    </source>
</reference>
<dbReference type="InterPro" id="IPR000073">
    <property type="entry name" value="AB_hydrolase_1"/>
</dbReference>
<evidence type="ECO:0000256" key="1">
    <source>
        <dbReference type="ARBA" id="ARBA00022801"/>
    </source>
</evidence>
<gene>
    <name evidence="3" type="ORF">P3G67_10295</name>
</gene>
<dbReference type="InterPro" id="IPR029058">
    <property type="entry name" value="AB_hydrolase_fold"/>
</dbReference>
<keyword evidence="1 3" id="KW-0378">Hydrolase</keyword>
<dbReference type="PANTHER" id="PTHR43798">
    <property type="entry name" value="MONOACYLGLYCEROL LIPASE"/>
    <property type="match status" value="1"/>
</dbReference>
<dbReference type="RefSeq" id="WP_276093151.1">
    <property type="nucleotide sequence ID" value="NZ_JARJBC010000005.1"/>
</dbReference>
<sequence>MSAHTLIGTGEHHVIALHGWFSDRTGYQGLWPYLDQRAFSYAFMDYRGYGEAIGAAGEFTIDEIASDVLALADRLGWAEFSLIGHSMGGVAIQQVLARAPGRVRKLIGVCPVPASGFPFDDDGWRLFSSAADSADNRRAIIDLTTGRRLADGWLDAMTARSLDSSARDAFAAYLPQWAGADLVHLVKGSPLPVKVVVGEHDPALSADFMRATWLTTYPNIELEVMANSGHYPMDETPIALIASVEAFLSQ</sequence>
<dbReference type="SUPFAM" id="SSF53474">
    <property type="entry name" value="alpha/beta-Hydrolases"/>
    <property type="match status" value="1"/>
</dbReference>
<comment type="caution">
    <text evidence="3">The sequence shown here is derived from an EMBL/GenBank/DDBJ whole genome shotgun (WGS) entry which is preliminary data.</text>
</comment>
<dbReference type="EMBL" id="JARJBC010000005">
    <property type="protein sequence ID" value="MDF3289623.1"/>
    <property type="molecule type" value="Genomic_DNA"/>
</dbReference>
<proteinExistence type="predicted"/>
<dbReference type="InterPro" id="IPR050266">
    <property type="entry name" value="AB_hydrolase_sf"/>
</dbReference>
<dbReference type="GO" id="GO:0016787">
    <property type="term" value="F:hydrolase activity"/>
    <property type="evidence" value="ECO:0007669"/>
    <property type="project" value="UniProtKB-KW"/>
</dbReference>
<evidence type="ECO:0000313" key="4">
    <source>
        <dbReference type="Proteomes" id="UP001216579"/>
    </source>
</evidence>
<evidence type="ECO:0000313" key="3">
    <source>
        <dbReference type="EMBL" id="MDF3289623.1"/>
    </source>
</evidence>
<dbReference type="Pfam" id="PF12697">
    <property type="entry name" value="Abhydrolase_6"/>
    <property type="match status" value="1"/>
</dbReference>
<dbReference type="PANTHER" id="PTHR43798:SF31">
    <property type="entry name" value="AB HYDROLASE SUPERFAMILY PROTEIN YCLE"/>
    <property type="match status" value="1"/>
</dbReference>
<organism evidence="3 4">
    <name type="scientific">Streptomyces silvisoli</name>
    <dbReference type="NCBI Taxonomy" id="3034235"/>
    <lineage>
        <taxon>Bacteria</taxon>
        <taxon>Bacillati</taxon>
        <taxon>Actinomycetota</taxon>
        <taxon>Actinomycetes</taxon>
        <taxon>Kitasatosporales</taxon>
        <taxon>Streptomycetaceae</taxon>
        <taxon>Streptomyces</taxon>
    </lineage>
</organism>
<keyword evidence="4" id="KW-1185">Reference proteome</keyword>
<dbReference type="Gene3D" id="3.40.50.1820">
    <property type="entry name" value="alpha/beta hydrolase"/>
    <property type="match status" value="1"/>
</dbReference>